<reference evidence="8" key="1">
    <citation type="submission" date="2016-02" db="EMBL/GenBank/DDBJ databases">
        <title>Draft genome sequence of Microdochium bolleyi, a fungal endophyte of beachgrass.</title>
        <authorList>
            <consortium name="DOE Joint Genome Institute"/>
            <person name="David A.S."/>
            <person name="May G."/>
            <person name="Haridas S."/>
            <person name="Lim J."/>
            <person name="Wang M."/>
            <person name="Labutti K."/>
            <person name="Lipzen A."/>
            <person name="Barry K."/>
            <person name="Grigoriev I.V."/>
        </authorList>
    </citation>
    <scope>NUCLEOTIDE SEQUENCE [LARGE SCALE GENOMIC DNA]</scope>
    <source>
        <strain evidence="8">J235TASD1</strain>
    </source>
</reference>
<dbReference type="GO" id="GO:0000435">
    <property type="term" value="P:positive regulation of transcription from RNA polymerase II promoter by galactose"/>
    <property type="evidence" value="ECO:0007669"/>
    <property type="project" value="TreeGrafter"/>
</dbReference>
<dbReference type="InParanoid" id="A0A136IPH3"/>
<dbReference type="SMART" id="SM00066">
    <property type="entry name" value="GAL4"/>
    <property type="match status" value="1"/>
</dbReference>
<organism evidence="7 8">
    <name type="scientific">Microdochium bolleyi</name>
    <dbReference type="NCBI Taxonomy" id="196109"/>
    <lineage>
        <taxon>Eukaryota</taxon>
        <taxon>Fungi</taxon>
        <taxon>Dikarya</taxon>
        <taxon>Ascomycota</taxon>
        <taxon>Pezizomycotina</taxon>
        <taxon>Sordariomycetes</taxon>
        <taxon>Xylariomycetidae</taxon>
        <taxon>Xylariales</taxon>
        <taxon>Microdochiaceae</taxon>
        <taxon>Microdochium</taxon>
    </lineage>
</organism>
<dbReference type="GO" id="GO:0008270">
    <property type="term" value="F:zinc ion binding"/>
    <property type="evidence" value="ECO:0007669"/>
    <property type="project" value="InterPro"/>
</dbReference>
<dbReference type="AlphaFoldDB" id="A0A136IPH3"/>
<proteinExistence type="predicted"/>
<feature type="compositionally biased region" description="Basic and acidic residues" evidence="5">
    <location>
        <begin position="133"/>
        <end position="144"/>
    </location>
</feature>
<dbReference type="InterPro" id="IPR051127">
    <property type="entry name" value="Fungal_SecMet_Regulators"/>
</dbReference>
<evidence type="ECO:0000313" key="8">
    <source>
        <dbReference type="Proteomes" id="UP000070501"/>
    </source>
</evidence>
<keyword evidence="1" id="KW-0479">Metal-binding</keyword>
<keyword evidence="3" id="KW-0804">Transcription</keyword>
<dbReference type="CDD" id="cd00067">
    <property type="entry name" value="GAL4"/>
    <property type="match status" value="1"/>
</dbReference>
<keyword evidence="2" id="KW-0805">Transcription regulation</keyword>
<feature type="compositionally biased region" description="Polar residues" evidence="5">
    <location>
        <begin position="159"/>
        <end position="170"/>
    </location>
</feature>
<feature type="region of interest" description="Disordered" evidence="5">
    <location>
        <begin position="212"/>
        <end position="247"/>
    </location>
</feature>
<dbReference type="OrthoDB" id="3362851at2759"/>
<dbReference type="PROSITE" id="PS00463">
    <property type="entry name" value="ZN2_CY6_FUNGAL_1"/>
    <property type="match status" value="1"/>
</dbReference>
<keyword evidence="8" id="KW-1185">Reference proteome</keyword>
<dbReference type="PANTHER" id="PTHR47424:SF5">
    <property type="entry name" value="ZN(II)2CYS6 TRANSCRIPTION FACTOR (EUROFUNG)"/>
    <property type="match status" value="1"/>
</dbReference>
<dbReference type="GO" id="GO:0006351">
    <property type="term" value="P:DNA-templated transcription"/>
    <property type="evidence" value="ECO:0007669"/>
    <property type="project" value="InterPro"/>
</dbReference>
<gene>
    <name evidence="7" type="ORF">Micbo1qcDRAFT_125472</name>
</gene>
<sequence>MFHTFEASRPPPVSPTAASAESRRPKTRACLSCRKRKIRCDGEVPCGACKWYQKDDQCSLMSEVRRSSEVAAKRCVQTASRSAASKNIIHKLFPSQSLHDLASLSRDQLLEQLQQHPASPRTSPQGPISDSQDVDRDSQEDSRSLEQLQAFPVPGTAAVSRQQSPSATNGVTDDINALALSVKTASSYLGVSSVVAVLRIILLLDPDSKAFAASSTSNNGRTGFSSSASEGIKGHAKPLSASSTTQRQPTIWDEVPAINAFFTYVHPQIPLLDEESFRDCYMNRKRDDGRWKLLLNAVLAMGSVAANTAEDKTHFIFYERARERLVLDTFSHAKLETVQALTILGGMYLHYIQQPNLANFLIGATFRMATTLGLHRDFSESATASNTSTDFSRVAELRRRIWWSLCCLDACNSNFLGRPTSGRLGPGHNVKKPEHSPSNDPAITTLLQDSIDYCIISTRMDDYLADRLVLGSSTRQELDHAFLSWLDRPSVSQSLASQDTSAGVIVAKNVMRWRCLSARVFIYRPILLWFALRRESMSRISDTKREAILACRRIAAELIEEISSMWQMPSPCLMAGWPATWLLYQTSMVPLLSLFCDSDQPDVVASSRQQVELVISTLSQLENWSCTAKRSLEVVTRLYNAACAYHVRQQQRQPRNQREDRLHEEPVAFRPATDNVELGDFHEGRAQGTPATHLSGSAVEDLLLGDFFDDLSWMDNQDQMIYGVGNDLAFLDHYDI</sequence>
<dbReference type="InterPro" id="IPR007219">
    <property type="entry name" value="XnlR_reg_dom"/>
</dbReference>
<evidence type="ECO:0000256" key="1">
    <source>
        <dbReference type="ARBA" id="ARBA00022723"/>
    </source>
</evidence>
<evidence type="ECO:0000256" key="2">
    <source>
        <dbReference type="ARBA" id="ARBA00023015"/>
    </source>
</evidence>
<dbReference type="CDD" id="cd12148">
    <property type="entry name" value="fungal_TF_MHR"/>
    <property type="match status" value="1"/>
</dbReference>
<evidence type="ECO:0000313" key="7">
    <source>
        <dbReference type="EMBL" id="KXJ86822.1"/>
    </source>
</evidence>
<dbReference type="Gene3D" id="4.10.240.10">
    <property type="entry name" value="Zn(2)-C6 fungal-type DNA-binding domain"/>
    <property type="match status" value="1"/>
</dbReference>
<keyword evidence="4" id="KW-0539">Nucleus</keyword>
<dbReference type="Proteomes" id="UP000070501">
    <property type="component" value="Unassembled WGS sequence"/>
</dbReference>
<feature type="region of interest" description="Disordered" evidence="5">
    <location>
        <begin position="1"/>
        <end position="26"/>
    </location>
</feature>
<dbReference type="Pfam" id="PF04082">
    <property type="entry name" value="Fungal_trans"/>
    <property type="match status" value="1"/>
</dbReference>
<dbReference type="PANTHER" id="PTHR47424">
    <property type="entry name" value="REGULATORY PROTEIN GAL4"/>
    <property type="match status" value="1"/>
</dbReference>
<dbReference type="GO" id="GO:0000981">
    <property type="term" value="F:DNA-binding transcription factor activity, RNA polymerase II-specific"/>
    <property type="evidence" value="ECO:0007669"/>
    <property type="project" value="InterPro"/>
</dbReference>
<evidence type="ECO:0000256" key="4">
    <source>
        <dbReference type="ARBA" id="ARBA00023242"/>
    </source>
</evidence>
<evidence type="ECO:0000256" key="3">
    <source>
        <dbReference type="ARBA" id="ARBA00023163"/>
    </source>
</evidence>
<dbReference type="PROSITE" id="PS50048">
    <property type="entry name" value="ZN2_CY6_FUNGAL_2"/>
    <property type="match status" value="1"/>
</dbReference>
<dbReference type="SUPFAM" id="SSF57701">
    <property type="entry name" value="Zn2/Cys6 DNA-binding domain"/>
    <property type="match status" value="1"/>
</dbReference>
<dbReference type="EMBL" id="KQ964265">
    <property type="protein sequence ID" value="KXJ86822.1"/>
    <property type="molecule type" value="Genomic_DNA"/>
</dbReference>
<feature type="region of interest" description="Disordered" evidence="5">
    <location>
        <begin position="650"/>
        <end position="669"/>
    </location>
</feature>
<feature type="region of interest" description="Disordered" evidence="5">
    <location>
        <begin position="114"/>
        <end position="170"/>
    </location>
</feature>
<feature type="compositionally biased region" description="Polar residues" evidence="5">
    <location>
        <begin position="114"/>
        <end position="131"/>
    </location>
</feature>
<feature type="domain" description="Zn(2)-C6 fungal-type" evidence="6">
    <location>
        <begin position="29"/>
        <end position="60"/>
    </location>
</feature>
<dbReference type="InterPro" id="IPR036864">
    <property type="entry name" value="Zn2-C6_fun-type_DNA-bd_sf"/>
</dbReference>
<feature type="compositionally biased region" description="Polar residues" evidence="5">
    <location>
        <begin position="213"/>
        <end position="229"/>
    </location>
</feature>
<accession>A0A136IPH3</accession>
<feature type="compositionally biased region" description="Basic and acidic residues" evidence="5">
    <location>
        <begin position="656"/>
        <end position="667"/>
    </location>
</feature>
<dbReference type="GO" id="GO:0000978">
    <property type="term" value="F:RNA polymerase II cis-regulatory region sequence-specific DNA binding"/>
    <property type="evidence" value="ECO:0007669"/>
    <property type="project" value="TreeGrafter"/>
</dbReference>
<protein>
    <submittedName>
        <fullName evidence="7">Fungal-specific transcription factor domain-domain-containing protein</fullName>
    </submittedName>
</protein>
<dbReference type="Pfam" id="PF00172">
    <property type="entry name" value="Zn_clus"/>
    <property type="match status" value="1"/>
</dbReference>
<dbReference type="GO" id="GO:0005634">
    <property type="term" value="C:nucleus"/>
    <property type="evidence" value="ECO:0007669"/>
    <property type="project" value="TreeGrafter"/>
</dbReference>
<name>A0A136IPH3_9PEZI</name>
<dbReference type="SMART" id="SM00906">
    <property type="entry name" value="Fungal_trans"/>
    <property type="match status" value="1"/>
</dbReference>
<evidence type="ECO:0000256" key="5">
    <source>
        <dbReference type="SAM" id="MobiDB-lite"/>
    </source>
</evidence>
<dbReference type="InterPro" id="IPR001138">
    <property type="entry name" value="Zn2Cys6_DnaBD"/>
</dbReference>
<evidence type="ECO:0000259" key="6">
    <source>
        <dbReference type="PROSITE" id="PS50048"/>
    </source>
</evidence>